<evidence type="ECO:0000256" key="2">
    <source>
        <dbReference type="ARBA" id="ARBA00022676"/>
    </source>
</evidence>
<dbReference type="InterPro" id="IPR029044">
    <property type="entry name" value="Nucleotide-diphossugar_trans"/>
</dbReference>
<dbReference type="RefSeq" id="WP_151166676.1">
    <property type="nucleotide sequence ID" value="NZ_WACR01000003.1"/>
</dbReference>
<comment type="caution">
    <text evidence="5">The sequence shown here is derived from an EMBL/GenBank/DDBJ whole genome shotgun (WGS) entry which is preliminary data.</text>
</comment>
<dbReference type="Gene3D" id="3.90.550.10">
    <property type="entry name" value="Spore Coat Polysaccharide Biosynthesis Protein SpsA, Chain A"/>
    <property type="match status" value="1"/>
</dbReference>
<dbReference type="CDD" id="cd04186">
    <property type="entry name" value="GT_2_like_c"/>
    <property type="match status" value="1"/>
</dbReference>
<evidence type="ECO:0000256" key="3">
    <source>
        <dbReference type="ARBA" id="ARBA00022679"/>
    </source>
</evidence>
<dbReference type="Pfam" id="PF00535">
    <property type="entry name" value="Glycos_transf_2"/>
    <property type="match status" value="1"/>
</dbReference>
<dbReference type="OrthoDB" id="9771846at2"/>
<proteinExistence type="inferred from homology"/>
<dbReference type="PANTHER" id="PTHR43179">
    <property type="entry name" value="RHAMNOSYLTRANSFERASE WBBL"/>
    <property type="match status" value="1"/>
</dbReference>
<dbReference type="PANTHER" id="PTHR43179:SF12">
    <property type="entry name" value="GALACTOFURANOSYLTRANSFERASE GLFT2"/>
    <property type="match status" value="1"/>
</dbReference>
<accession>A0A6N6M8N1</accession>
<keyword evidence="3 5" id="KW-0808">Transferase</keyword>
<evidence type="ECO:0000259" key="4">
    <source>
        <dbReference type="Pfam" id="PF00535"/>
    </source>
</evidence>
<feature type="domain" description="Glycosyltransferase 2-like" evidence="4">
    <location>
        <begin position="10"/>
        <end position="130"/>
    </location>
</feature>
<name>A0A6N6M8N1_9FLAO</name>
<comment type="similarity">
    <text evidence="1">Belongs to the glycosyltransferase 2 family.</text>
</comment>
<dbReference type="GO" id="GO:0016757">
    <property type="term" value="F:glycosyltransferase activity"/>
    <property type="evidence" value="ECO:0007669"/>
    <property type="project" value="UniProtKB-KW"/>
</dbReference>
<dbReference type="AlphaFoldDB" id="A0A6N6M8N1"/>
<dbReference type="EMBL" id="WACR01000003">
    <property type="protein sequence ID" value="KAB1065092.1"/>
    <property type="molecule type" value="Genomic_DNA"/>
</dbReference>
<gene>
    <name evidence="5" type="ORF">F3059_03845</name>
</gene>
<protein>
    <submittedName>
        <fullName evidence="5">Glycosyltransferase family 2 protein</fullName>
    </submittedName>
</protein>
<keyword evidence="6" id="KW-1185">Reference proteome</keyword>
<dbReference type="Proteomes" id="UP000435357">
    <property type="component" value="Unassembled WGS sequence"/>
</dbReference>
<evidence type="ECO:0000256" key="1">
    <source>
        <dbReference type="ARBA" id="ARBA00006739"/>
    </source>
</evidence>
<evidence type="ECO:0000313" key="5">
    <source>
        <dbReference type="EMBL" id="KAB1065092.1"/>
    </source>
</evidence>
<dbReference type="SUPFAM" id="SSF53448">
    <property type="entry name" value="Nucleotide-diphospho-sugar transferases"/>
    <property type="match status" value="1"/>
</dbReference>
<sequence length="352" mass="40410">MNKSKPRVAIVLLSYNSLKLVREFLPKIIATTNHVEGVEIVVVDNASTDDLSPWMAENHPDIRVIKLEVNKGFTNGYCASLPQIEAENYVLISSDIEVTEGWLEPGLELLESDPKIAAVQPKVMSFDKREYFEYAGAAGGYIDHLGFPFCRGRLVNEVEKDESQYDDVREIFWASGACLFINADAYHKSGGLDNDFFAHMEEIDLAWRLKLMGYKIMFQPKSKIFHMGGFVIQYGSPGKVFRNHRNNLIMLTKNLPAYQLFYKIPFRLLLDYAAMIKMILDGNPKSSGAILKAHWQYTMMLGKWLKKRKIVNSLKSKTPNHFGICPKSLVYQFFIKKVRKFPDLHWDPVEKR</sequence>
<organism evidence="5 6">
    <name type="scientific">Salibacter halophilus</name>
    <dbReference type="NCBI Taxonomy" id="1803916"/>
    <lineage>
        <taxon>Bacteria</taxon>
        <taxon>Pseudomonadati</taxon>
        <taxon>Bacteroidota</taxon>
        <taxon>Flavobacteriia</taxon>
        <taxon>Flavobacteriales</taxon>
        <taxon>Salibacteraceae</taxon>
        <taxon>Salibacter</taxon>
    </lineage>
</organism>
<keyword evidence="2" id="KW-0328">Glycosyltransferase</keyword>
<evidence type="ECO:0000313" key="6">
    <source>
        <dbReference type="Proteomes" id="UP000435357"/>
    </source>
</evidence>
<dbReference type="InterPro" id="IPR001173">
    <property type="entry name" value="Glyco_trans_2-like"/>
</dbReference>
<reference evidence="5 6" key="1">
    <citation type="submission" date="2019-09" db="EMBL/GenBank/DDBJ databases">
        <title>Genomes of Cryomorphaceae.</title>
        <authorList>
            <person name="Bowman J.P."/>
        </authorList>
    </citation>
    <scope>NUCLEOTIDE SEQUENCE [LARGE SCALE GENOMIC DNA]</scope>
    <source>
        <strain evidence="5 6">KCTC 52047</strain>
    </source>
</reference>